<feature type="modified residue" description="4-aspartylphosphate" evidence="3">
    <location>
        <position position="55"/>
    </location>
</feature>
<sequence>MKQKTILIIEDNQMNMEMATDLLEIAGYQVLKAENAEDGIEIARDAEHLDLILMDIALPGMDGIEATRVLKKDEKTNKIPVVALTAHAMKDDNDAALEVGCSGYITKPINTRTFATAVGHFFSPHIKGKGEGYFIHYL</sequence>
<evidence type="ECO:0000313" key="5">
    <source>
        <dbReference type="EMBL" id="ETR70381.1"/>
    </source>
</evidence>
<dbReference type="Proteomes" id="UP000189670">
    <property type="component" value="Unassembled WGS sequence"/>
</dbReference>
<dbReference type="InterPro" id="IPR011006">
    <property type="entry name" value="CheY-like_superfamily"/>
</dbReference>
<accession>A0A1V1P6D1</accession>
<keyword evidence="1 3" id="KW-0597">Phosphoprotein</keyword>
<organism evidence="5 6">
    <name type="scientific">Candidatus Magnetoglobus multicellularis str. Araruama</name>
    <dbReference type="NCBI Taxonomy" id="890399"/>
    <lineage>
        <taxon>Bacteria</taxon>
        <taxon>Pseudomonadati</taxon>
        <taxon>Thermodesulfobacteriota</taxon>
        <taxon>Desulfobacteria</taxon>
        <taxon>Desulfobacterales</taxon>
        <taxon>Desulfobacteraceae</taxon>
        <taxon>Candidatus Magnetoglobus</taxon>
    </lineage>
</organism>
<name>A0A1V1P6D1_9BACT</name>
<dbReference type="PROSITE" id="PS50110">
    <property type="entry name" value="RESPONSE_REGULATORY"/>
    <property type="match status" value="1"/>
</dbReference>
<comment type="caution">
    <text evidence="5">The sequence shown here is derived from an EMBL/GenBank/DDBJ whole genome shotgun (WGS) entry which is preliminary data.</text>
</comment>
<protein>
    <submittedName>
        <fullName evidence="5">Two-component system, cell cycle response regulator DivK</fullName>
    </submittedName>
</protein>
<proteinExistence type="predicted"/>
<feature type="domain" description="Response regulatory" evidence="4">
    <location>
        <begin position="5"/>
        <end position="122"/>
    </location>
</feature>
<dbReference type="CDD" id="cd17548">
    <property type="entry name" value="REC_DivK-like"/>
    <property type="match status" value="1"/>
</dbReference>
<evidence type="ECO:0000256" key="2">
    <source>
        <dbReference type="ARBA" id="ARBA00023012"/>
    </source>
</evidence>
<dbReference type="InterPro" id="IPR001789">
    <property type="entry name" value="Sig_transdc_resp-reg_receiver"/>
</dbReference>
<dbReference type="AlphaFoldDB" id="A0A1V1P6D1"/>
<dbReference type="Pfam" id="PF00072">
    <property type="entry name" value="Response_reg"/>
    <property type="match status" value="1"/>
</dbReference>
<dbReference type="PANTHER" id="PTHR45339:SF1">
    <property type="entry name" value="HYBRID SIGNAL TRANSDUCTION HISTIDINE KINASE J"/>
    <property type="match status" value="1"/>
</dbReference>
<dbReference type="PANTHER" id="PTHR45339">
    <property type="entry name" value="HYBRID SIGNAL TRANSDUCTION HISTIDINE KINASE J"/>
    <property type="match status" value="1"/>
</dbReference>
<dbReference type="Gene3D" id="3.40.50.2300">
    <property type="match status" value="1"/>
</dbReference>
<evidence type="ECO:0000256" key="1">
    <source>
        <dbReference type="ARBA" id="ARBA00022553"/>
    </source>
</evidence>
<evidence type="ECO:0000313" key="6">
    <source>
        <dbReference type="Proteomes" id="UP000189670"/>
    </source>
</evidence>
<dbReference type="EMBL" id="ATBP01000434">
    <property type="protein sequence ID" value="ETR70381.1"/>
    <property type="molecule type" value="Genomic_DNA"/>
</dbReference>
<evidence type="ECO:0000259" key="4">
    <source>
        <dbReference type="PROSITE" id="PS50110"/>
    </source>
</evidence>
<evidence type="ECO:0000256" key="3">
    <source>
        <dbReference type="PROSITE-ProRule" id="PRU00169"/>
    </source>
</evidence>
<keyword evidence="2" id="KW-0902">Two-component regulatory system</keyword>
<gene>
    <name evidence="5" type="ORF">OMM_08858</name>
</gene>
<dbReference type="SMART" id="SM00448">
    <property type="entry name" value="REC"/>
    <property type="match status" value="1"/>
</dbReference>
<dbReference type="GO" id="GO:0000160">
    <property type="term" value="P:phosphorelay signal transduction system"/>
    <property type="evidence" value="ECO:0007669"/>
    <property type="project" value="UniProtKB-KW"/>
</dbReference>
<dbReference type="SUPFAM" id="SSF52172">
    <property type="entry name" value="CheY-like"/>
    <property type="match status" value="1"/>
</dbReference>
<reference evidence="6" key="1">
    <citation type="submission" date="2012-11" db="EMBL/GenBank/DDBJ databases">
        <authorList>
            <person name="Lucero-Rivera Y.E."/>
            <person name="Tovar-Ramirez D."/>
        </authorList>
    </citation>
    <scope>NUCLEOTIDE SEQUENCE [LARGE SCALE GENOMIC DNA]</scope>
    <source>
        <strain evidence="6">Araruama</strain>
    </source>
</reference>